<evidence type="ECO:0008006" key="4">
    <source>
        <dbReference type="Google" id="ProtNLM"/>
    </source>
</evidence>
<organism evidence="2 3">
    <name type="scientific">Candidatus Scatomorpha pullistercoris</name>
    <dbReference type="NCBI Taxonomy" id="2840929"/>
    <lineage>
        <taxon>Bacteria</taxon>
        <taxon>Bacillati</taxon>
        <taxon>Bacillota</taxon>
        <taxon>Clostridia</taxon>
        <taxon>Eubacteriales</taxon>
        <taxon>Candidatus Scatomorpha</taxon>
    </lineage>
</organism>
<evidence type="ECO:0000256" key="1">
    <source>
        <dbReference type="SAM" id="Phobius"/>
    </source>
</evidence>
<dbReference type="Proteomes" id="UP000886876">
    <property type="component" value="Unassembled WGS sequence"/>
</dbReference>
<reference evidence="2" key="1">
    <citation type="submission" date="2020-10" db="EMBL/GenBank/DDBJ databases">
        <authorList>
            <person name="Gilroy R."/>
        </authorList>
    </citation>
    <scope>NUCLEOTIDE SEQUENCE</scope>
    <source>
        <strain evidence="2">ChiHecec3B27-6122</strain>
    </source>
</reference>
<comment type="caution">
    <text evidence="2">The sequence shown here is derived from an EMBL/GenBank/DDBJ whole genome shotgun (WGS) entry which is preliminary data.</text>
</comment>
<reference evidence="2" key="2">
    <citation type="journal article" date="2021" name="PeerJ">
        <title>Extensive microbial diversity within the chicken gut microbiome revealed by metagenomics and culture.</title>
        <authorList>
            <person name="Gilroy R."/>
            <person name="Ravi A."/>
            <person name="Getino M."/>
            <person name="Pursley I."/>
            <person name="Horton D.L."/>
            <person name="Alikhan N.F."/>
            <person name="Baker D."/>
            <person name="Gharbi K."/>
            <person name="Hall N."/>
            <person name="Watson M."/>
            <person name="Adriaenssens E.M."/>
            <person name="Foster-Nyarko E."/>
            <person name="Jarju S."/>
            <person name="Secka A."/>
            <person name="Antonio M."/>
            <person name="Oren A."/>
            <person name="Chaudhuri R.R."/>
            <person name="La Ragione R."/>
            <person name="Hildebrand F."/>
            <person name="Pallen M.J."/>
        </authorList>
    </citation>
    <scope>NUCLEOTIDE SEQUENCE</scope>
    <source>
        <strain evidence="2">ChiHecec3B27-6122</strain>
    </source>
</reference>
<name>A0A9D1G328_9FIRM</name>
<accession>A0A9D1G328</accession>
<proteinExistence type="predicted"/>
<protein>
    <recommendedName>
        <fullName evidence="4">Stage III sporulation protein AF</fullName>
    </recommendedName>
</protein>
<dbReference type="EMBL" id="DVJS01000033">
    <property type="protein sequence ID" value="HIS96620.1"/>
    <property type="molecule type" value="Genomic_DNA"/>
</dbReference>
<gene>
    <name evidence="2" type="ORF">IAD42_01440</name>
</gene>
<keyword evidence="1" id="KW-0472">Membrane</keyword>
<feature type="transmembrane region" description="Helical" evidence="1">
    <location>
        <begin position="6"/>
        <end position="27"/>
    </location>
</feature>
<feature type="transmembrane region" description="Helical" evidence="1">
    <location>
        <begin position="34"/>
        <end position="52"/>
    </location>
</feature>
<keyword evidence="1" id="KW-0812">Transmembrane</keyword>
<evidence type="ECO:0000313" key="2">
    <source>
        <dbReference type="EMBL" id="HIS96620.1"/>
    </source>
</evidence>
<dbReference type="AlphaFoldDB" id="A0A9D1G328"/>
<keyword evidence="1" id="KW-1133">Transmembrane helix</keyword>
<evidence type="ECO:0000313" key="3">
    <source>
        <dbReference type="Proteomes" id="UP000886876"/>
    </source>
</evidence>
<sequence>MLESITGWIRALVGAAVFCALALALCPEGRVKRVLRFACGLVMAAALLSPVLSVDMESLPQALARYSEAAERCAGSAEETADRLNRTIIEGECETYILDKAAALGLEVREAAVTARWNDEGFWYPWECRLSTGEGDMSGLSRLIEAELGIPEARQRWEAEE</sequence>